<gene>
    <name evidence="3" type="ORF">ACFQZ6_17605</name>
</gene>
<accession>A0ABW2W931</accession>
<keyword evidence="2" id="KW-0732">Signal</keyword>
<evidence type="ECO:0000256" key="1">
    <source>
        <dbReference type="SAM" id="MobiDB-lite"/>
    </source>
</evidence>
<feature type="compositionally biased region" description="Low complexity" evidence="1">
    <location>
        <begin position="72"/>
        <end position="90"/>
    </location>
</feature>
<feature type="signal peptide" evidence="2">
    <location>
        <begin position="1"/>
        <end position="30"/>
    </location>
</feature>
<dbReference type="EMBL" id="JBHTEB010000001">
    <property type="protein sequence ID" value="MFD0316003.1"/>
    <property type="molecule type" value="Genomic_DNA"/>
</dbReference>
<feature type="chain" id="PRO_5047108270" description="Secreted protein" evidence="2">
    <location>
        <begin position="31"/>
        <end position="111"/>
    </location>
</feature>
<sequence length="111" mass="11613">MSRTPHPDRRHAWLRALVLLLVLCVPGAHAGAQAVPPVTVTAENGGTAAEADPLDTALRAPGRGAHRPVVPQRPAGRPTPPAARAGHGPRTTLPPRPPYALQSLRCVVLIC</sequence>
<name>A0ABW2W931_9ACTN</name>
<dbReference type="Proteomes" id="UP001597023">
    <property type="component" value="Unassembled WGS sequence"/>
</dbReference>
<evidence type="ECO:0008006" key="5">
    <source>
        <dbReference type="Google" id="ProtNLM"/>
    </source>
</evidence>
<keyword evidence="4" id="KW-1185">Reference proteome</keyword>
<proteinExistence type="predicted"/>
<comment type="caution">
    <text evidence="3">The sequence shown here is derived from an EMBL/GenBank/DDBJ whole genome shotgun (WGS) entry which is preliminary data.</text>
</comment>
<evidence type="ECO:0000313" key="4">
    <source>
        <dbReference type="Proteomes" id="UP001597023"/>
    </source>
</evidence>
<dbReference type="RefSeq" id="WP_381610044.1">
    <property type="nucleotide sequence ID" value="NZ_JBHTEB010000001.1"/>
</dbReference>
<evidence type="ECO:0000256" key="2">
    <source>
        <dbReference type="SAM" id="SignalP"/>
    </source>
</evidence>
<feature type="region of interest" description="Disordered" evidence="1">
    <location>
        <begin position="44"/>
        <end position="98"/>
    </location>
</feature>
<reference evidence="4" key="1">
    <citation type="journal article" date="2019" name="Int. J. Syst. Evol. Microbiol.">
        <title>The Global Catalogue of Microorganisms (GCM) 10K type strain sequencing project: providing services to taxonomists for standard genome sequencing and annotation.</title>
        <authorList>
            <consortium name="The Broad Institute Genomics Platform"/>
            <consortium name="The Broad Institute Genome Sequencing Center for Infectious Disease"/>
            <person name="Wu L."/>
            <person name="Ma J."/>
        </authorList>
    </citation>
    <scope>NUCLEOTIDE SEQUENCE [LARGE SCALE GENOMIC DNA]</scope>
    <source>
        <strain evidence="4">CGMCC 4.7400</strain>
    </source>
</reference>
<organism evidence="3 4">
    <name type="scientific">Streptomyces flavalbus</name>
    <dbReference type="NCBI Taxonomy" id="2665155"/>
    <lineage>
        <taxon>Bacteria</taxon>
        <taxon>Bacillati</taxon>
        <taxon>Actinomycetota</taxon>
        <taxon>Actinomycetes</taxon>
        <taxon>Kitasatosporales</taxon>
        <taxon>Streptomycetaceae</taxon>
        <taxon>Streptomyces</taxon>
    </lineage>
</organism>
<evidence type="ECO:0000313" key="3">
    <source>
        <dbReference type="EMBL" id="MFD0316003.1"/>
    </source>
</evidence>
<protein>
    <recommendedName>
        <fullName evidence="5">Secreted protein</fullName>
    </recommendedName>
</protein>